<evidence type="ECO:0000313" key="2">
    <source>
        <dbReference type="Proteomes" id="UP000250235"/>
    </source>
</evidence>
<reference evidence="1 2" key="1">
    <citation type="journal article" date="2015" name="Proc. Natl. Acad. Sci. U.S.A.">
        <title>The resurrection genome of Boea hygrometrica: A blueprint for survival of dehydration.</title>
        <authorList>
            <person name="Xiao L."/>
            <person name="Yang G."/>
            <person name="Zhang L."/>
            <person name="Yang X."/>
            <person name="Zhao S."/>
            <person name="Ji Z."/>
            <person name="Zhou Q."/>
            <person name="Hu M."/>
            <person name="Wang Y."/>
            <person name="Chen M."/>
            <person name="Xu Y."/>
            <person name="Jin H."/>
            <person name="Xiao X."/>
            <person name="Hu G."/>
            <person name="Bao F."/>
            <person name="Hu Y."/>
            <person name="Wan P."/>
            <person name="Li L."/>
            <person name="Deng X."/>
            <person name="Kuang T."/>
            <person name="Xiang C."/>
            <person name="Zhu J.K."/>
            <person name="Oliver M.J."/>
            <person name="He Y."/>
        </authorList>
    </citation>
    <scope>NUCLEOTIDE SEQUENCE [LARGE SCALE GENOMIC DNA]</scope>
    <source>
        <strain evidence="2">cv. XS01</strain>
    </source>
</reference>
<dbReference type="EMBL" id="KV019767">
    <property type="protein sequence ID" value="KZV15582.1"/>
    <property type="molecule type" value="Genomic_DNA"/>
</dbReference>
<accession>A0A2Z7A9J4</accession>
<proteinExistence type="predicted"/>
<keyword evidence="2" id="KW-1185">Reference proteome</keyword>
<protein>
    <submittedName>
        <fullName evidence="1">Uncharacterized protein</fullName>
    </submittedName>
</protein>
<sequence length="124" mass="13421">MSSNDDVSIFTGESCEQQAMMTSAYLLEKATSSNDDSAIEEEKKLVAVRLSQKISKLHSAPAEVPSKHDDVKLVYVVSHTVAAGVHLWSLRVHTSAACVGGCLQMCCNHQSLLVEPSEVEEGEM</sequence>
<name>A0A2Z7A9J4_9LAMI</name>
<gene>
    <name evidence="1" type="ORF">F511_41293</name>
</gene>
<evidence type="ECO:0000313" key="1">
    <source>
        <dbReference type="EMBL" id="KZV15582.1"/>
    </source>
</evidence>
<dbReference type="AlphaFoldDB" id="A0A2Z7A9J4"/>
<organism evidence="1 2">
    <name type="scientific">Dorcoceras hygrometricum</name>
    <dbReference type="NCBI Taxonomy" id="472368"/>
    <lineage>
        <taxon>Eukaryota</taxon>
        <taxon>Viridiplantae</taxon>
        <taxon>Streptophyta</taxon>
        <taxon>Embryophyta</taxon>
        <taxon>Tracheophyta</taxon>
        <taxon>Spermatophyta</taxon>
        <taxon>Magnoliopsida</taxon>
        <taxon>eudicotyledons</taxon>
        <taxon>Gunneridae</taxon>
        <taxon>Pentapetalae</taxon>
        <taxon>asterids</taxon>
        <taxon>lamiids</taxon>
        <taxon>Lamiales</taxon>
        <taxon>Gesneriaceae</taxon>
        <taxon>Didymocarpoideae</taxon>
        <taxon>Trichosporeae</taxon>
        <taxon>Loxocarpinae</taxon>
        <taxon>Dorcoceras</taxon>
    </lineage>
</organism>
<dbReference type="Proteomes" id="UP000250235">
    <property type="component" value="Unassembled WGS sequence"/>
</dbReference>